<dbReference type="InterPro" id="IPR011990">
    <property type="entry name" value="TPR-like_helical_dom_sf"/>
</dbReference>
<keyword evidence="3" id="KW-1185">Reference proteome</keyword>
<protein>
    <recommendedName>
        <fullName evidence="5">Tetratricopeptide repeat protein</fullName>
    </recommendedName>
</protein>
<dbReference type="Gene3D" id="1.25.40.10">
    <property type="entry name" value="Tetratricopeptide repeat domain"/>
    <property type="match status" value="1"/>
</dbReference>
<evidence type="ECO:0000313" key="3">
    <source>
        <dbReference type="Proteomes" id="UP000260812"/>
    </source>
</evidence>
<evidence type="ECO:0000313" key="2">
    <source>
        <dbReference type="EMBL" id="RGE73060.1"/>
    </source>
</evidence>
<dbReference type="AlphaFoldDB" id="A0A3E3IDJ6"/>
<accession>A0A3E3IDJ6</accession>
<gene>
    <name evidence="2" type="ORF">DWY69_06125</name>
    <name evidence="1" type="ORF">DXC51_02115</name>
</gene>
<dbReference type="Proteomes" id="UP000260812">
    <property type="component" value="Unassembled WGS sequence"/>
</dbReference>
<dbReference type="SUPFAM" id="SSF48452">
    <property type="entry name" value="TPR-like"/>
    <property type="match status" value="1"/>
</dbReference>
<proteinExistence type="predicted"/>
<name>A0A3E3IDJ6_9FIRM</name>
<evidence type="ECO:0008006" key="5">
    <source>
        <dbReference type="Google" id="ProtNLM"/>
    </source>
</evidence>
<evidence type="ECO:0000313" key="1">
    <source>
        <dbReference type="EMBL" id="RGE65138.1"/>
    </source>
</evidence>
<reference evidence="1 4" key="1">
    <citation type="submission" date="2018-08" db="EMBL/GenBank/DDBJ databases">
        <title>A genome reference for cultivated species of the human gut microbiota.</title>
        <authorList>
            <person name="Zou Y."/>
            <person name="Xue W."/>
            <person name="Luo G."/>
        </authorList>
    </citation>
    <scope>NUCLEOTIDE SEQUENCE [LARGE SCALE GENOMIC DNA]</scope>
    <source>
        <strain evidence="2 4">AF26-4BH</strain>
        <strain evidence="1">TF05-5AC</strain>
    </source>
</reference>
<dbReference type="EMBL" id="QVLU01000004">
    <property type="protein sequence ID" value="RGE73060.1"/>
    <property type="molecule type" value="Genomic_DNA"/>
</dbReference>
<comment type="caution">
    <text evidence="1">The sequence shown here is derived from an EMBL/GenBank/DDBJ whole genome shotgun (WGS) entry which is preliminary data.</text>
</comment>
<sequence length="144" mass="16314">MGAEMRTAVDTGTVQEYMACLSEKVRRLINAYDMEETREMICEAMKEYPDAAQPHNLLGILMETQGNHVSAMKHFRAAWVLDPTFLPARENMENFGSFSKPGAPAYTMEDCGKQGKKERFKIEYDENGAGHVVKRSSEKPGFFH</sequence>
<organism evidence="1 3">
    <name type="scientific">Eisenbergiella massiliensis</name>
    <dbReference type="NCBI Taxonomy" id="1720294"/>
    <lineage>
        <taxon>Bacteria</taxon>
        <taxon>Bacillati</taxon>
        <taxon>Bacillota</taxon>
        <taxon>Clostridia</taxon>
        <taxon>Lachnospirales</taxon>
        <taxon>Lachnospiraceae</taxon>
        <taxon>Eisenbergiella</taxon>
    </lineage>
</organism>
<dbReference type="EMBL" id="QVLV01000001">
    <property type="protein sequence ID" value="RGE65138.1"/>
    <property type="molecule type" value="Genomic_DNA"/>
</dbReference>
<evidence type="ECO:0000313" key="4">
    <source>
        <dbReference type="Proteomes" id="UP000261166"/>
    </source>
</evidence>
<dbReference type="Proteomes" id="UP000261166">
    <property type="component" value="Unassembled WGS sequence"/>
</dbReference>